<dbReference type="RefSeq" id="WP_045970921.1">
    <property type="nucleotide sequence ID" value="NZ_CP090145.1"/>
</dbReference>
<organism evidence="2 3">
    <name type="scientific">Flavobacterium sediminilitoris</name>
    <dbReference type="NCBI Taxonomy" id="2024526"/>
    <lineage>
        <taxon>Bacteria</taxon>
        <taxon>Pseudomonadati</taxon>
        <taxon>Bacteroidota</taxon>
        <taxon>Flavobacteriia</taxon>
        <taxon>Flavobacteriales</taxon>
        <taxon>Flavobacteriaceae</taxon>
        <taxon>Flavobacterium</taxon>
    </lineage>
</organism>
<accession>A0ABY4HR26</accession>
<feature type="transmembrane region" description="Helical" evidence="1">
    <location>
        <begin position="35"/>
        <end position="55"/>
    </location>
</feature>
<evidence type="ECO:0000256" key="1">
    <source>
        <dbReference type="SAM" id="Phobius"/>
    </source>
</evidence>
<keyword evidence="1" id="KW-1133">Transmembrane helix</keyword>
<reference evidence="2" key="1">
    <citation type="submission" date="2021-12" db="EMBL/GenBank/DDBJ databases">
        <authorList>
            <person name="Cha I.-T."/>
            <person name="Lee K.-E."/>
            <person name="Park S.-J."/>
        </authorList>
    </citation>
    <scope>NUCLEOTIDE SEQUENCE</scope>
    <source>
        <strain evidence="2">YSM-43</strain>
    </source>
</reference>
<evidence type="ECO:0000313" key="2">
    <source>
        <dbReference type="EMBL" id="UOX34642.1"/>
    </source>
</evidence>
<keyword evidence="1" id="KW-0812">Transmembrane</keyword>
<dbReference type="Proteomes" id="UP000830454">
    <property type="component" value="Chromosome"/>
</dbReference>
<reference evidence="2" key="2">
    <citation type="submission" date="2022-04" db="EMBL/GenBank/DDBJ databases">
        <title>Complete Genome Sequence of Flavobacterium sediminilitoris YSM-43, Isolated from a Tidal Sediment.</title>
        <authorList>
            <person name="Lee P.A."/>
        </authorList>
    </citation>
    <scope>NUCLEOTIDE SEQUENCE</scope>
    <source>
        <strain evidence="2">YSM-43</strain>
    </source>
</reference>
<sequence length="66" mass="7267">MKIFSIIVIVLAVILIAFNLTKVNFNSPFEGNSSVALIGIVSGFCAIILMLIYLISKKIENKTKNH</sequence>
<evidence type="ECO:0008006" key="4">
    <source>
        <dbReference type="Google" id="ProtNLM"/>
    </source>
</evidence>
<proteinExistence type="predicted"/>
<protein>
    <recommendedName>
        <fullName evidence="4">LapA family protein</fullName>
    </recommendedName>
</protein>
<evidence type="ECO:0000313" key="3">
    <source>
        <dbReference type="Proteomes" id="UP000830454"/>
    </source>
</evidence>
<name>A0ABY4HR26_9FLAO</name>
<keyword evidence="1" id="KW-0472">Membrane</keyword>
<keyword evidence="3" id="KW-1185">Reference proteome</keyword>
<gene>
    <name evidence="2" type="ORF">LXD69_03835</name>
</gene>
<dbReference type="EMBL" id="CP090145">
    <property type="protein sequence ID" value="UOX34642.1"/>
    <property type="molecule type" value="Genomic_DNA"/>
</dbReference>